<dbReference type="Pfam" id="PF01925">
    <property type="entry name" value="TauE"/>
    <property type="match status" value="1"/>
</dbReference>
<proteinExistence type="inferred from homology"/>
<feature type="transmembrane region" description="Helical" evidence="6">
    <location>
        <begin position="127"/>
        <end position="146"/>
    </location>
</feature>
<reference evidence="7 8" key="1">
    <citation type="journal article" date="2012" name="J. Bacteriol.">
        <title>Complete genome sequence of Nocardia brasiliensis HUJEG-1.</title>
        <authorList>
            <person name="Vera-Cabrera L."/>
            <person name="Ortiz-Lopez R."/>
            <person name="Elizondo-Gonzalez R."/>
            <person name="Perez-Maya A.A."/>
            <person name="Ocampo-Candiani J."/>
        </authorList>
    </citation>
    <scope>NUCLEOTIDE SEQUENCE [LARGE SCALE GENOMIC DNA]</scope>
    <source>
        <strain evidence="8">ATCC 700358</strain>
    </source>
</reference>
<sequence>MVMPTTLGGSLGYRDKLKSEREIALGLAVAGGSGGAAGGGLLLLLGERAFEAAIPSLLIGAAVLVLAGPSLVQWVSRTGESIDRPRAAIVVTFFLAIYGGYFGAGVGPLLVSAYVTTLMGGVQRANALKVMVVLSVNLTATMLFVLWGPVDWLAVMALGVASVVGGYLGSRVARRMPDLLLRGAVAASALVAAILQIW</sequence>
<feature type="transmembrane region" description="Helical" evidence="6">
    <location>
        <begin position="57"/>
        <end position="75"/>
    </location>
</feature>
<evidence type="ECO:0000256" key="6">
    <source>
        <dbReference type="RuleBase" id="RU363041"/>
    </source>
</evidence>
<feature type="transmembrane region" description="Helical" evidence="6">
    <location>
        <begin position="152"/>
        <end position="170"/>
    </location>
</feature>
<evidence type="ECO:0000256" key="1">
    <source>
        <dbReference type="ARBA" id="ARBA00004141"/>
    </source>
</evidence>
<feature type="transmembrane region" description="Helical" evidence="6">
    <location>
        <begin position="179"/>
        <end position="197"/>
    </location>
</feature>
<evidence type="ECO:0000256" key="5">
    <source>
        <dbReference type="ARBA" id="ARBA00023136"/>
    </source>
</evidence>
<keyword evidence="3 6" id="KW-0812">Transmembrane</keyword>
<dbReference type="AlphaFoldDB" id="K0F0C5"/>
<feature type="transmembrane region" description="Helical" evidence="6">
    <location>
        <begin position="23"/>
        <end position="45"/>
    </location>
</feature>
<dbReference type="eggNOG" id="COG0730">
    <property type="taxonomic scope" value="Bacteria"/>
</dbReference>
<keyword evidence="6" id="KW-1003">Cell membrane</keyword>
<keyword evidence="5 6" id="KW-0472">Membrane</keyword>
<feature type="transmembrane region" description="Helical" evidence="6">
    <location>
        <begin position="87"/>
        <end position="115"/>
    </location>
</feature>
<name>K0F0C5_NOCB7</name>
<comment type="subcellular location">
    <subcellularLocation>
        <location evidence="6">Cell membrane</location>
        <topology evidence="6">Multi-pass membrane protein</topology>
    </subcellularLocation>
    <subcellularLocation>
        <location evidence="1">Membrane</location>
        <topology evidence="1">Multi-pass membrane protein</topology>
    </subcellularLocation>
</comment>
<dbReference type="PANTHER" id="PTHR43701:SF5">
    <property type="entry name" value="MEMBRANE TRANSPORTER PROTEIN-RELATED"/>
    <property type="match status" value="1"/>
</dbReference>
<evidence type="ECO:0000313" key="7">
    <source>
        <dbReference type="EMBL" id="AFU02779.1"/>
    </source>
</evidence>
<dbReference type="InterPro" id="IPR002781">
    <property type="entry name" value="TM_pro_TauE-like"/>
</dbReference>
<keyword evidence="4 6" id="KW-1133">Transmembrane helix</keyword>
<dbReference type="GO" id="GO:0005886">
    <property type="term" value="C:plasma membrane"/>
    <property type="evidence" value="ECO:0007669"/>
    <property type="project" value="UniProtKB-SubCell"/>
</dbReference>
<dbReference type="Proteomes" id="UP000006304">
    <property type="component" value="Chromosome"/>
</dbReference>
<evidence type="ECO:0000313" key="8">
    <source>
        <dbReference type="Proteomes" id="UP000006304"/>
    </source>
</evidence>
<accession>K0F0C5</accession>
<keyword evidence="8" id="KW-1185">Reference proteome</keyword>
<gene>
    <name evidence="7" type="ORF">O3I_024120</name>
</gene>
<protein>
    <recommendedName>
        <fullName evidence="6">Probable membrane transporter protein</fullName>
    </recommendedName>
</protein>
<dbReference type="KEGG" id="nbr:O3I_024120"/>
<comment type="similarity">
    <text evidence="2 6">Belongs to the 4-toluene sulfonate uptake permease (TSUP) (TC 2.A.102) family.</text>
</comment>
<organism evidence="7 8">
    <name type="scientific">Nocardia brasiliensis (strain ATCC 700358 / HUJEG-1)</name>
    <dbReference type="NCBI Taxonomy" id="1133849"/>
    <lineage>
        <taxon>Bacteria</taxon>
        <taxon>Bacillati</taxon>
        <taxon>Actinomycetota</taxon>
        <taxon>Actinomycetes</taxon>
        <taxon>Mycobacteriales</taxon>
        <taxon>Nocardiaceae</taxon>
        <taxon>Nocardia</taxon>
    </lineage>
</organism>
<dbReference type="EMBL" id="CP003876">
    <property type="protein sequence ID" value="AFU02779.1"/>
    <property type="molecule type" value="Genomic_DNA"/>
</dbReference>
<dbReference type="HOGENOM" id="CLU_045498_7_1_11"/>
<dbReference type="STRING" id="1133849.O3I_024120"/>
<dbReference type="PANTHER" id="PTHR43701">
    <property type="entry name" value="MEMBRANE TRANSPORTER PROTEIN MJ0441-RELATED"/>
    <property type="match status" value="1"/>
</dbReference>
<evidence type="ECO:0000256" key="2">
    <source>
        <dbReference type="ARBA" id="ARBA00009142"/>
    </source>
</evidence>
<evidence type="ECO:0000256" key="3">
    <source>
        <dbReference type="ARBA" id="ARBA00022692"/>
    </source>
</evidence>
<dbReference type="InterPro" id="IPR051598">
    <property type="entry name" value="TSUP/Inactive_protease-like"/>
</dbReference>
<evidence type="ECO:0000256" key="4">
    <source>
        <dbReference type="ARBA" id="ARBA00022989"/>
    </source>
</evidence>